<dbReference type="Pfam" id="PF01493">
    <property type="entry name" value="GXGXG"/>
    <property type="match status" value="1"/>
</dbReference>
<dbReference type="PANTHER" id="PTHR39673">
    <property type="entry name" value="TUNGSTEN FORMYLMETHANOFURAN DEHYDROGENASE, SUBUNIT C (FWDC)"/>
    <property type="match status" value="1"/>
</dbReference>
<feature type="domain" description="Glutamate synthase alpha subunit C-terminal" evidence="1">
    <location>
        <begin position="30"/>
        <end position="180"/>
    </location>
</feature>
<dbReference type="CDD" id="cd00981">
    <property type="entry name" value="arch_gltB"/>
    <property type="match status" value="1"/>
</dbReference>
<dbReference type="Gene3D" id="2.160.20.60">
    <property type="entry name" value="Glutamate synthase, alpha subunit, C-terminal domain"/>
    <property type="match status" value="1"/>
</dbReference>
<sequence length="245" mass="26719">MKVIDASGMHYKDLNAMIKQLIKGNAAEILVKNVQGQRYIGDGIQGNSKIIIEGTPGNDMAAYMDGATIVVHGNAQDGVANTMNDGKVVIHGNTGDILGYAMRGGEVYIKGDVGYRVGIHMKEYLDKKPVIVIGGKAGAFLGEHMAGGIIILLGLNVDDTQKIVGNYCGTGMHGGVIYSRIPIDSYKLGKEVKQTQAEDGDMEIIGLYVKKFSDYFGFDYRSIMDSQFVKIYPYNHRPYGNLYAY</sequence>
<accession>A0A1I5YE16</accession>
<dbReference type="GO" id="GO:0016491">
    <property type="term" value="F:oxidoreductase activity"/>
    <property type="evidence" value="ECO:0007669"/>
    <property type="project" value="InterPro"/>
</dbReference>
<evidence type="ECO:0000313" key="2">
    <source>
        <dbReference type="EMBL" id="SFQ42438.1"/>
    </source>
</evidence>
<reference evidence="2 3" key="1">
    <citation type="submission" date="2016-10" db="EMBL/GenBank/DDBJ databases">
        <authorList>
            <person name="de Groot N.N."/>
        </authorList>
    </citation>
    <scope>NUCLEOTIDE SEQUENCE [LARGE SCALE GENOMIC DNA]</scope>
    <source>
        <strain evidence="2 3">DSM 20678</strain>
    </source>
</reference>
<evidence type="ECO:0000259" key="1">
    <source>
        <dbReference type="Pfam" id="PF01493"/>
    </source>
</evidence>
<keyword evidence="3" id="KW-1185">Reference proteome</keyword>
<gene>
    <name evidence="2" type="ORF">SAMN05444406_1438</name>
</gene>
<evidence type="ECO:0000313" key="3">
    <source>
        <dbReference type="Proteomes" id="UP000198577"/>
    </source>
</evidence>
<dbReference type="STRING" id="937334.SAMN05444406_1438"/>
<dbReference type="AlphaFoldDB" id="A0A1I5YE16"/>
<dbReference type="Proteomes" id="UP000198577">
    <property type="component" value="Unassembled WGS sequence"/>
</dbReference>
<dbReference type="EMBL" id="FOXR01000043">
    <property type="protein sequence ID" value="SFQ42438.1"/>
    <property type="molecule type" value="Genomic_DNA"/>
</dbReference>
<proteinExistence type="predicted"/>
<dbReference type="InterPro" id="IPR036485">
    <property type="entry name" value="Glu_synth_asu_C_sf"/>
</dbReference>
<dbReference type="OrthoDB" id="9803192at2"/>
<dbReference type="InterPro" id="IPR002489">
    <property type="entry name" value="Glu_synth_asu_C"/>
</dbReference>
<name>A0A1I5YE16_9FIRM</name>
<protein>
    <submittedName>
        <fullName evidence="2">Glutamate synthase (NADPH) GltB3 subunit</fullName>
    </submittedName>
</protein>
<dbReference type="PANTHER" id="PTHR39673:SF5">
    <property type="entry name" value="TUNGSTEN-CONTAINING FORMYLMETHANOFURAN DEHYDROGENASE 2 SUBUNIT C"/>
    <property type="match status" value="1"/>
</dbReference>
<dbReference type="InterPro" id="IPR012061">
    <property type="entry name" value="Glu_synth_lsu_3"/>
</dbReference>
<organism evidence="2 3">
    <name type="scientific">Caldicoprobacter faecalis</name>
    <dbReference type="NCBI Taxonomy" id="937334"/>
    <lineage>
        <taxon>Bacteria</taxon>
        <taxon>Bacillati</taxon>
        <taxon>Bacillota</taxon>
        <taxon>Clostridia</taxon>
        <taxon>Caldicoprobacterales</taxon>
        <taxon>Caldicoprobacteraceae</taxon>
        <taxon>Caldicoprobacter</taxon>
    </lineage>
</organism>
<dbReference type="RefSeq" id="WP_092282783.1">
    <property type="nucleotide sequence ID" value="NZ_FOXR01000043.1"/>
</dbReference>
<dbReference type="SUPFAM" id="SSF69336">
    <property type="entry name" value="Alpha subunit of glutamate synthase, C-terminal domain"/>
    <property type="match status" value="1"/>
</dbReference>
<dbReference type="PIRSF" id="PIRSF006519">
    <property type="entry name" value="GOGAT_dom3"/>
    <property type="match status" value="1"/>
</dbReference>
<dbReference type="InterPro" id="IPR035710">
    <property type="entry name" value="Archaeal_gltB"/>
</dbReference>